<name>A0A9P4SCG0_9PEZI</name>
<keyword evidence="4" id="KW-1185">Reference proteome</keyword>
<dbReference type="Pfam" id="PF11327">
    <property type="entry name" value="Egh16-like"/>
    <property type="match status" value="1"/>
</dbReference>
<evidence type="ECO:0000256" key="1">
    <source>
        <dbReference type="SAM" id="MobiDB-lite"/>
    </source>
</evidence>
<dbReference type="Proteomes" id="UP000799429">
    <property type="component" value="Unassembled WGS sequence"/>
</dbReference>
<protein>
    <recommendedName>
        <fullName evidence="5">GEgh 16 protein</fullName>
    </recommendedName>
</protein>
<evidence type="ECO:0000256" key="2">
    <source>
        <dbReference type="SAM" id="SignalP"/>
    </source>
</evidence>
<accession>A0A9P4SCG0</accession>
<feature type="compositionally biased region" description="Low complexity" evidence="1">
    <location>
        <begin position="236"/>
        <end position="292"/>
    </location>
</feature>
<keyword evidence="2" id="KW-0732">Signal</keyword>
<reference evidence="3" key="1">
    <citation type="journal article" date="2020" name="Stud. Mycol.">
        <title>101 Dothideomycetes genomes: a test case for predicting lifestyles and emergence of pathogens.</title>
        <authorList>
            <person name="Haridas S."/>
            <person name="Albert R."/>
            <person name="Binder M."/>
            <person name="Bloem J."/>
            <person name="Labutti K."/>
            <person name="Salamov A."/>
            <person name="Andreopoulos B."/>
            <person name="Baker S."/>
            <person name="Barry K."/>
            <person name="Bills G."/>
            <person name="Bluhm B."/>
            <person name="Cannon C."/>
            <person name="Castanera R."/>
            <person name="Culley D."/>
            <person name="Daum C."/>
            <person name="Ezra D."/>
            <person name="Gonzalez J."/>
            <person name="Henrissat B."/>
            <person name="Kuo A."/>
            <person name="Liang C."/>
            <person name="Lipzen A."/>
            <person name="Lutzoni F."/>
            <person name="Magnuson J."/>
            <person name="Mondo S."/>
            <person name="Nolan M."/>
            <person name="Ohm R."/>
            <person name="Pangilinan J."/>
            <person name="Park H.-J."/>
            <person name="Ramirez L."/>
            <person name="Alfaro M."/>
            <person name="Sun H."/>
            <person name="Tritt A."/>
            <person name="Yoshinaga Y."/>
            <person name="Zwiers L.-H."/>
            <person name="Turgeon B."/>
            <person name="Goodwin S."/>
            <person name="Spatafora J."/>
            <person name="Crous P."/>
            <person name="Grigoriev I."/>
        </authorList>
    </citation>
    <scope>NUCLEOTIDE SEQUENCE</scope>
    <source>
        <strain evidence="3">CBS 101060</strain>
    </source>
</reference>
<dbReference type="InterPro" id="IPR021476">
    <property type="entry name" value="Egh16-like"/>
</dbReference>
<feature type="signal peptide" evidence="2">
    <location>
        <begin position="1"/>
        <end position="20"/>
    </location>
</feature>
<proteinExistence type="predicted"/>
<sequence>MYVSTLVVVGLIAYSDLAAGHGAIVAATGDQGGDGTAIGIDASTPRDGTRRRPFQQDTTRFQGDQADACGETLGGGDNDVESGTAAVMAAGSGTLPQVSQGGQVMMTLHQVNADGAGPYTCMVDPTGTGTSFQAMTVTQQVPGNRGRERDGEATDFPLTAQMPAGVTCTGTVAGQTGVCMVRCENPARAGPFGGCVPVQMVQTAGATAGNTVTGVGTQGTAAQNLNTVDTTAQTGANQGTTTNTQENTNIGAVNGGNTNTQPGTQTNANINSGTGTQTQTNDNNQGNTANTDADNDANGGGFLRGLLNGNNRRREVLIHVRRTDSMAKEWRRREVVRRNRGQLI</sequence>
<feature type="region of interest" description="Disordered" evidence="1">
    <location>
        <begin position="39"/>
        <end position="58"/>
    </location>
</feature>
<feature type="chain" id="PRO_5040404667" description="GEgh 16 protein" evidence="2">
    <location>
        <begin position="21"/>
        <end position="344"/>
    </location>
</feature>
<comment type="caution">
    <text evidence="3">The sequence shown here is derived from an EMBL/GenBank/DDBJ whole genome shotgun (WGS) entry which is preliminary data.</text>
</comment>
<dbReference type="PANTHER" id="PTHR34618:SF4">
    <property type="entry name" value="CAS1"/>
    <property type="match status" value="1"/>
</dbReference>
<dbReference type="EMBL" id="MU006094">
    <property type="protein sequence ID" value="KAF2839919.1"/>
    <property type="molecule type" value="Genomic_DNA"/>
</dbReference>
<organism evidence="3 4">
    <name type="scientific">Patellaria atrata CBS 101060</name>
    <dbReference type="NCBI Taxonomy" id="1346257"/>
    <lineage>
        <taxon>Eukaryota</taxon>
        <taxon>Fungi</taxon>
        <taxon>Dikarya</taxon>
        <taxon>Ascomycota</taxon>
        <taxon>Pezizomycotina</taxon>
        <taxon>Dothideomycetes</taxon>
        <taxon>Dothideomycetes incertae sedis</taxon>
        <taxon>Patellariales</taxon>
        <taxon>Patellariaceae</taxon>
        <taxon>Patellaria</taxon>
    </lineage>
</organism>
<dbReference type="OrthoDB" id="3241054at2759"/>
<dbReference type="PANTHER" id="PTHR34618">
    <property type="entry name" value="SURFACE PROTEIN MAS1, PUTATIVE-RELATED"/>
    <property type="match status" value="1"/>
</dbReference>
<evidence type="ECO:0008006" key="5">
    <source>
        <dbReference type="Google" id="ProtNLM"/>
    </source>
</evidence>
<feature type="region of interest" description="Disordered" evidence="1">
    <location>
        <begin position="236"/>
        <end position="307"/>
    </location>
</feature>
<evidence type="ECO:0000313" key="4">
    <source>
        <dbReference type="Proteomes" id="UP000799429"/>
    </source>
</evidence>
<evidence type="ECO:0000313" key="3">
    <source>
        <dbReference type="EMBL" id="KAF2839919.1"/>
    </source>
</evidence>
<gene>
    <name evidence="3" type="ORF">M501DRAFT_1016003</name>
</gene>
<dbReference type="AlphaFoldDB" id="A0A9P4SCG0"/>